<dbReference type="InterPro" id="IPR027417">
    <property type="entry name" value="P-loop_NTPase"/>
</dbReference>
<dbReference type="Pfam" id="PF13189">
    <property type="entry name" value="Cytidylate_kin2"/>
    <property type="match status" value="1"/>
</dbReference>
<evidence type="ECO:0000313" key="2">
    <source>
        <dbReference type="Proteomes" id="UP000824205"/>
    </source>
</evidence>
<proteinExistence type="predicted"/>
<gene>
    <name evidence="1" type="ORF">IAA48_04075</name>
</gene>
<protein>
    <submittedName>
        <fullName evidence="1">Cytidylate kinase-like family protein</fullName>
    </submittedName>
</protein>
<reference evidence="1" key="1">
    <citation type="journal article" date="2021" name="PeerJ">
        <title>Extensive microbial diversity within the chicken gut microbiome revealed by metagenomics and culture.</title>
        <authorList>
            <person name="Gilroy R."/>
            <person name="Ravi A."/>
            <person name="Getino M."/>
            <person name="Pursley I."/>
            <person name="Horton D.L."/>
            <person name="Alikhan N.F."/>
            <person name="Baker D."/>
            <person name="Gharbi K."/>
            <person name="Hall N."/>
            <person name="Watson M."/>
            <person name="Adriaenssens E.M."/>
            <person name="Foster-Nyarko E."/>
            <person name="Jarju S."/>
            <person name="Secka A."/>
            <person name="Antonio M."/>
            <person name="Oren A."/>
            <person name="Chaudhuri R.R."/>
            <person name="La Ragione R."/>
            <person name="Hildebrand F."/>
            <person name="Pallen M.J."/>
        </authorList>
    </citation>
    <scope>NUCLEOTIDE SEQUENCE</scope>
    <source>
        <strain evidence="1">421</strain>
    </source>
</reference>
<organism evidence="1 2">
    <name type="scientific">Candidatus Eubacterium faecipullorum</name>
    <dbReference type="NCBI Taxonomy" id="2838571"/>
    <lineage>
        <taxon>Bacteria</taxon>
        <taxon>Bacillati</taxon>
        <taxon>Bacillota</taxon>
        <taxon>Clostridia</taxon>
        <taxon>Eubacteriales</taxon>
        <taxon>Eubacteriaceae</taxon>
        <taxon>Eubacterium</taxon>
    </lineage>
</organism>
<dbReference type="SUPFAM" id="SSF52540">
    <property type="entry name" value="P-loop containing nucleoside triphosphate hydrolases"/>
    <property type="match status" value="1"/>
</dbReference>
<keyword evidence="1" id="KW-0808">Transferase</keyword>
<dbReference type="GO" id="GO:0016301">
    <property type="term" value="F:kinase activity"/>
    <property type="evidence" value="ECO:0007669"/>
    <property type="project" value="UniProtKB-KW"/>
</dbReference>
<comment type="caution">
    <text evidence="1">The sequence shown here is derived from an EMBL/GenBank/DDBJ whole genome shotgun (WGS) entry which is preliminary data.</text>
</comment>
<dbReference type="EMBL" id="DXGE01000017">
    <property type="protein sequence ID" value="HIW85652.1"/>
    <property type="molecule type" value="Genomic_DNA"/>
</dbReference>
<evidence type="ECO:0000313" key="1">
    <source>
        <dbReference type="EMBL" id="HIW85652.1"/>
    </source>
</evidence>
<dbReference type="Gene3D" id="3.40.50.300">
    <property type="entry name" value="P-loop containing nucleotide triphosphate hydrolases"/>
    <property type="match status" value="1"/>
</dbReference>
<keyword evidence="1" id="KW-0418">Kinase</keyword>
<accession>A0A9D1RDM3</accession>
<dbReference type="AlphaFoldDB" id="A0A9D1RDM3"/>
<name>A0A9D1RDM3_9FIRM</name>
<dbReference type="Proteomes" id="UP000824205">
    <property type="component" value="Unassembled WGS sequence"/>
</dbReference>
<sequence>MKYNVITISREFGSGGRYIGEELAKKLGWDYYDKEIISKVAEKTGFAEEFVEQAGEHSPFKSIFSYGFVSRDGSGSSLEDYVYSAQRKIILELADKGPCIIVGRCADYILQDRKDCLNVFIHGDEESKIRRIMKYKNTDIKQAKKLMKDIDKRRRINYNYYTDRQWGSAQNFDLSLNSTSLGTDNCVKIIYDAVTNLDWFVSDSVK</sequence>
<reference evidence="1" key="2">
    <citation type="submission" date="2021-04" db="EMBL/GenBank/DDBJ databases">
        <authorList>
            <person name="Gilroy R."/>
        </authorList>
    </citation>
    <scope>NUCLEOTIDE SEQUENCE</scope>
    <source>
        <strain evidence="1">421</strain>
    </source>
</reference>